<evidence type="ECO:0000313" key="10">
    <source>
        <dbReference type="Proteomes" id="UP000831181"/>
    </source>
</evidence>
<evidence type="ECO:0000256" key="4">
    <source>
        <dbReference type="ARBA" id="ARBA00022909"/>
    </source>
</evidence>
<dbReference type="KEGG" id="lbe:MOO44_07610"/>
<organism evidence="9 10">
    <name type="scientific">Nicoliella spurrieriana</name>
    <dbReference type="NCBI Taxonomy" id="2925830"/>
    <lineage>
        <taxon>Bacteria</taxon>
        <taxon>Bacillati</taxon>
        <taxon>Bacillota</taxon>
        <taxon>Bacilli</taxon>
        <taxon>Lactobacillales</taxon>
        <taxon>Lactobacillaceae</taxon>
        <taxon>Nicoliella</taxon>
    </lineage>
</organism>
<keyword evidence="4 7" id="KW-0289">Folate biosynthesis</keyword>
<comment type="catalytic activity">
    <reaction evidence="1 7">
        <text>7,8-dihydroneopterin = 6-hydroxymethyl-7,8-dihydropterin + glycolaldehyde</text>
        <dbReference type="Rhea" id="RHEA:10540"/>
        <dbReference type="ChEBI" id="CHEBI:17001"/>
        <dbReference type="ChEBI" id="CHEBI:17071"/>
        <dbReference type="ChEBI" id="CHEBI:44841"/>
        <dbReference type="EC" id="4.1.2.25"/>
    </reaction>
</comment>
<gene>
    <name evidence="9" type="primary">folB</name>
    <name evidence="9" type="ORF">MOO44_07610</name>
</gene>
<dbReference type="InterPro" id="IPR006157">
    <property type="entry name" value="FolB_dom"/>
</dbReference>
<evidence type="ECO:0000256" key="5">
    <source>
        <dbReference type="ARBA" id="ARBA00023239"/>
    </source>
</evidence>
<feature type="domain" description="Dihydroneopterin aldolase/epimerase" evidence="8">
    <location>
        <begin position="15"/>
        <end position="129"/>
    </location>
</feature>
<sequence length="129" mass="14510">MDIKNEMGESEMETIRLNNMQFHSHIGVLEEERVVGQAIQIDVEMQTNFTQLVTSDDVKDTLNYGLVFDEVADVVANNRVQLIETLGAKIIAEIKSHHGDQLARLIVRIRKLALPIDGVLDNVEIELEG</sequence>
<dbReference type="InterPro" id="IPR043133">
    <property type="entry name" value="GTP-CH-I_C/QueF"/>
</dbReference>
<dbReference type="PANTHER" id="PTHR42844">
    <property type="entry name" value="DIHYDRONEOPTERIN ALDOLASE 1-RELATED"/>
    <property type="match status" value="1"/>
</dbReference>
<dbReference type="NCBIfam" id="TIGR00526">
    <property type="entry name" value="folB_dom"/>
    <property type="match status" value="1"/>
</dbReference>
<evidence type="ECO:0000256" key="6">
    <source>
        <dbReference type="ARBA" id="ARBA00037702"/>
    </source>
</evidence>
<dbReference type="SUPFAM" id="SSF55620">
    <property type="entry name" value="Tetrahydrobiopterin biosynthesis enzymes-like"/>
    <property type="match status" value="1"/>
</dbReference>
<evidence type="ECO:0000256" key="1">
    <source>
        <dbReference type="ARBA" id="ARBA00001353"/>
    </source>
</evidence>
<proteinExistence type="inferred from homology"/>
<dbReference type="Proteomes" id="UP000831181">
    <property type="component" value="Chromosome"/>
</dbReference>
<dbReference type="NCBIfam" id="TIGR00525">
    <property type="entry name" value="folB"/>
    <property type="match status" value="1"/>
</dbReference>
<dbReference type="AlphaFoldDB" id="A0A976RS42"/>
<dbReference type="SMART" id="SM00905">
    <property type="entry name" value="FolB"/>
    <property type="match status" value="1"/>
</dbReference>
<evidence type="ECO:0000256" key="7">
    <source>
        <dbReference type="RuleBase" id="RU362079"/>
    </source>
</evidence>
<name>A0A976RS42_9LACO</name>
<evidence type="ECO:0000313" key="9">
    <source>
        <dbReference type="EMBL" id="UQS86740.1"/>
    </source>
</evidence>
<dbReference type="GO" id="GO:0046656">
    <property type="term" value="P:folic acid biosynthetic process"/>
    <property type="evidence" value="ECO:0007669"/>
    <property type="project" value="UniProtKB-UniRule"/>
</dbReference>
<evidence type="ECO:0000256" key="2">
    <source>
        <dbReference type="ARBA" id="ARBA00005013"/>
    </source>
</evidence>
<dbReference type="InterPro" id="IPR006156">
    <property type="entry name" value="Dihydroneopterin_aldolase"/>
</dbReference>
<comment type="pathway">
    <text evidence="2 7">Cofactor biosynthesis; tetrahydrofolate biosynthesis; 2-amino-4-hydroxy-6-hydroxymethyl-7,8-dihydropteridine diphosphate from 7,8-dihydroneopterin triphosphate: step 3/4.</text>
</comment>
<dbReference type="EMBL" id="CP093361">
    <property type="protein sequence ID" value="UQS86740.1"/>
    <property type="molecule type" value="Genomic_DNA"/>
</dbReference>
<keyword evidence="10" id="KW-1185">Reference proteome</keyword>
<evidence type="ECO:0000259" key="8">
    <source>
        <dbReference type="SMART" id="SM00905"/>
    </source>
</evidence>
<evidence type="ECO:0000256" key="3">
    <source>
        <dbReference type="ARBA" id="ARBA00005708"/>
    </source>
</evidence>
<accession>A0A976RS42</accession>
<dbReference type="GO" id="GO:0005737">
    <property type="term" value="C:cytoplasm"/>
    <property type="evidence" value="ECO:0007669"/>
    <property type="project" value="TreeGrafter"/>
</dbReference>
<dbReference type="PANTHER" id="PTHR42844:SF1">
    <property type="entry name" value="DIHYDRONEOPTERIN ALDOLASE 1-RELATED"/>
    <property type="match status" value="1"/>
</dbReference>
<dbReference type="EC" id="4.1.2.25" evidence="7"/>
<keyword evidence="5 7" id="KW-0456">Lyase</keyword>
<reference evidence="9" key="1">
    <citation type="journal article" date="2022" name="Int. J. Syst. Evol. Microbiol.">
        <title>Apilactobacillus apisilvae sp. nov., Nicolia spurrieriana gen. nov. sp. nov., Bombilactobacillus folatiphilus sp. nov. and Bombilactobacillus thymidiniphilus sp. nov., four new lactic acid bacterial isolates from stingless bees Tetragonula carbonaria and Austroplebeia australis.</title>
        <authorList>
            <person name="Oliphant S.A."/>
            <person name="Watson-Haigh N.S."/>
            <person name="Sumby K.M."/>
            <person name="Gardner J."/>
            <person name="Groom S."/>
            <person name="Jiranek V."/>
        </authorList>
    </citation>
    <scope>NUCLEOTIDE SEQUENCE</scope>
    <source>
        <strain evidence="9">SGEP1_A5</strain>
    </source>
</reference>
<comment type="function">
    <text evidence="6 7">Catalyzes the conversion of 7,8-dihydroneopterin to 6-hydroxymethyl-7,8-dihydropterin.</text>
</comment>
<protein>
    <recommendedName>
        <fullName evidence="7">7,8-dihydroneopterin aldolase</fullName>
        <ecNumber evidence="7">4.1.2.25</ecNumber>
    </recommendedName>
</protein>
<dbReference type="Gene3D" id="3.30.1130.10">
    <property type="match status" value="1"/>
</dbReference>
<dbReference type="Pfam" id="PF02152">
    <property type="entry name" value="FolB"/>
    <property type="match status" value="1"/>
</dbReference>
<comment type="similarity">
    <text evidence="3 7">Belongs to the DHNA family.</text>
</comment>
<dbReference type="GO" id="GO:0046654">
    <property type="term" value="P:tetrahydrofolate biosynthetic process"/>
    <property type="evidence" value="ECO:0007669"/>
    <property type="project" value="UniProtKB-UniRule"/>
</dbReference>
<dbReference type="GO" id="GO:0004150">
    <property type="term" value="F:dihydroneopterin aldolase activity"/>
    <property type="evidence" value="ECO:0007669"/>
    <property type="project" value="UniProtKB-UniRule"/>
</dbReference>